<dbReference type="Pfam" id="PF14765">
    <property type="entry name" value="PS-DH"/>
    <property type="match status" value="2"/>
</dbReference>
<evidence type="ECO:0000256" key="3">
    <source>
        <dbReference type="ARBA" id="ARBA00007317"/>
    </source>
</evidence>
<dbReference type="Proteomes" id="UP000766698">
    <property type="component" value="Unassembled WGS sequence"/>
</dbReference>
<evidence type="ECO:0000259" key="11">
    <source>
        <dbReference type="PROSITE" id="PS50075"/>
    </source>
</evidence>
<dbReference type="Gene3D" id="3.40.47.10">
    <property type="match status" value="2"/>
</dbReference>
<dbReference type="CDD" id="cd00833">
    <property type="entry name" value="PKS"/>
    <property type="match status" value="2"/>
</dbReference>
<dbReference type="InterPro" id="IPR020841">
    <property type="entry name" value="PKS_Beta-ketoAc_synthase_dom"/>
</dbReference>
<feature type="region of interest" description="Disordered" evidence="10">
    <location>
        <begin position="88"/>
        <end position="136"/>
    </location>
</feature>
<dbReference type="InterPro" id="IPR003016">
    <property type="entry name" value="2-oxoA_DH_lipoyl-BS"/>
</dbReference>
<keyword evidence="4" id="KW-0596">Phosphopantetheine</keyword>
<keyword evidence="7" id="KW-0450">Lipoyl</keyword>
<keyword evidence="6" id="KW-0808">Transferase</keyword>
<dbReference type="Pfam" id="PF08242">
    <property type="entry name" value="Methyltransf_12"/>
    <property type="match status" value="1"/>
</dbReference>
<dbReference type="InterPro" id="IPR049552">
    <property type="entry name" value="PKS_DH_N"/>
</dbReference>
<dbReference type="InterPro" id="IPR020807">
    <property type="entry name" value="PKS_DH"/>
</dbReference>
<dbReference type="InterPro" id="IPR011053">
    <property type="entry name" value="Single_hybrid_motif"/>
</dbReference>
<feature type="domain" description="Lipoyl-binding" evidence="12">
    <location>
        <begin position="7"/>
        <end position="82"/>
    </location>
</feature>
<comment type="cofactor">
    <cofactor evidence="1">
        <name>(R)-lipoate</name>
        <dbReference type="ChEBI" id="CHEBI:83088"/>
    </cofactor>
</comment>
<feature type="active site" description="Proton acceptor; for dehydratase activity" evidence="9">
    <location>
        <position position="3100"/>
    </location>
</feature>
<feature type="non-terminal residue" evidence="15">
    <location>
        <position position="3865"/>
    </location>
</feature>
<feature type="domain" description="Carrier" evidence="11">
    <location>
        <begin position="2250"/>
        <end position="2327"/>
    </location>
</feature>
<feature type="domain" description="Carrier" evidence="11">
    <location>
        <begin position="2339"/>
        <end position="2417"/>
    </location>
</feature>
<feature type="region of interest" description="C-terminal hotdog fold" evidence="9">
    <location>
        <begin position="3206"/>
        <end position="3354"/>
    </location>
</feature>
<dbReference type="Gene3D" id="1.10.1200.10">
    <property type="entry name" value="ACP-like"/>
    <property type="match status" value="3"/>
</dbReference>
<feature type="compositionally biased region" description="Basic and acidic residues" evidence="10">
    <location>
        <begin position="179"/>
        <end position="206"/>
    </location>
</feature>
<feature type="compositionally biased region" description="Basic and acidic residues" evidence="10">
    <location>
        <begin position="421"/>
        <end position="431"/>
    </location>
</feature>
<dbReference type="SMART" id="SM01294">
    <property type="entry name" value="PKS_PP_betabranch"/>
    <property type="match status" value="1"/>
</dbReference>
<feature type="domain" description="Ketosynthase family 3 (KS3)" evidence="13">
    <location>
        <begin position="560"/>
        <end position="983"/>
    </location>
</feature>
<feature type="compositionally biased region" description="Basic and acidic residues" evidence="10">
    <location>
        <begin position="2230"/>
        <end position="2246"/>
    </location>
</feature>
<feature type="active site" description="Proton donor; for dehydratase activity" evidence="9">
    <location>
        <position position="3267"/>
    </location>
</feature>
<evidence type="ECO:0000256" key="4">
    <source>
        <dbReference type="ARBA" id="ARBA00022450"/>
    </source>
</evidence>
<evidence type="ECO:0000256" key="9">
    <source>
        <dbReference type="PROSITE-ProRule" id="PRU01363"/>
    </source>
</evidence>
<dbReference type="PROSITE" id="PS52019">
    <property type="entry name" value="PKS_MFAS_DH"/>
    <property type="match status" value="1"/>
</dbReference>
<dbReference type="Gene3D" id="3.30.70.3290">
    <property type="match status" value="1"/>
</dbReference>
<feature type="region of interest" description="Disordered" evidence="10">
    <location>
        <begin position="2224"/>
        <end position="2254"/>
    </location>
</feature>
<dbReference type="InterPro" id="IPR014030">
    <property type="entry name" value="Ketoacyl_synth_N"/>
</dbReference>
<feature type="region of interest" description="Disordered" evidence="10">
    <location>
        <begin position="170"/>
        <end position="211"/>
    </location>
</feature>
<dbReference type="Gene3D" id="3.40.50.720">
    <property type="entry name" value="NAD(P)-binding Rossmann-like Domain"/>
    <property type="match status" value="2"/>
</dbReference>
<feature type="region of interest" description="Disordered" evidence="10">
    <location>
        <begin position="1389"/>
        <end position="1424"/>
    </location>
</feature>
<dbReference type="CDD" id="cd08953">
    <property type="entry name" value="KR_2_SDR_x"/>
    <property type="match status" value="1"/>
</dbReference>
<dbReference type="PANTHER" id="PTHR43775:SF37">
    <property type="entry name" value="SI:DKEY-61P9.11"/>
    <property type="match status" value="1"/>
</dbReference>
<dbReference type="PROSITE" id="PS50968">
    <property type="entry name" value="BIOTINYL_LIPOYL"/>
    <property type="match status" value="1"/>
</dbReference>
<dbReference type="Pfam" id="PF02801">
    <property type="entry name" value="Ketoacyl-synt_C"/>
    <property type="match status" value="2"/>
</dbReference>
<dbReference type="InterPro" id="IPR049551">
    <property type="entry name" value="PKS_DH_C"/>
</dbReference>
<dbReference type="InterPro" id="IPR014031">
    <property type="entry name" value="Ketoacyl_synth_C"/>
</dbReference>
<feature type="region of interest" description="Disordered" evidence="10">
    <location>
        <begin position="508"/>
        <end position="546"/>
    </location>
</feature>
<gene>
    <name evidence="15" type="ORF">GL263_00185</name>
</gene>
<evidence type="ECO:0000256" key="8">
    <source>
        <dbReference type="ARBA" id="ARBA00023268"/>
    </source>
</evidence>
<dbReference type="SUPFAM" id="SSF51735">
    <property type="entry name" value="NAD(P)-binding Rossmann-fold domains"/>
    <property type="match status" value="3"/>
</dbReference>
<evidence type="ECO:0000256" key="10">
    <source>
        <dbReference type="SAM" id="MobiDB-lite"/>
    </source>
</evidence>
<dbReference type="CDD" id="cd02440">
    <property type="entry name" value="AdoMet_MTases"/>
    <property type="match status" value="1"/>
</dbReference>
<comment type="caution">
    <text evidence="15">The sequence shown here is derived from an EMBL/GenBank/DDBJ whole genome shotgun (WGS) entry which is preliminary data.</text>
</comment>
<keyword evidence="16" id="KW-1185">Reference proteome</keyword>
<dbReference type="InterPro" id="IPR009081">
    <property type="entry name" value="PP-bd_ACP"/>
</dbReference>
<dbReference type="InterPro" id="IPR057326">
    <property type="entry name" value="KR_dom"/>
</dbReference>
<name>A0ABR6E9I3_9ACTN</name>
<dbReference type="Pfam" id="PF16197">
    <property type="entry name" value="KAsynt_C_assoc"/>
    <property type="match status" value="2"/>
</dbReference>
<dbReference type="InterPro" id="IPR029063">
    <property type="entry name" value="SAM-dependent_MTases_sf"/>
</dbReference>
<dbReference type="SMART" id="SM00826">
    <property type="entry name" value="PKS_DH"/>
    <property type="match status" value="1"/>
</dbReference>
<dbReference type="PROSITE" id="PS52004">
    <property type="entry name" value="KS3_2"/>
    <property type="match status" value="2"/>
</dbReference>
<dbReference type="Pfam" id="PF00109">
    <property type="entry name" value="ketoacyl-synt"/>
    <property type="match status" value="2"/>
</dbReference>
<dbReference type="Gene3D" id="3.30.559.10">
    <property type="entry name" value="Chloramphenicol acetyltransferase-like domain"/>
    <property type="match status" value="1"/>
</dbReference>
<keyword evidence="5" id="KW-0597">Phosphoprotein</keyword>
<sequence length="3865" mass="406052">MSEMTEKTTLTVPRLGEGIVEVRVLRLLKRPGDVIAKDELLYEMEHDKAAVEIESPAAGRLHAWLVAEGDRVPVGGAVAELLPADAAGPAPEFGPARDTTEPAAGTHGPALGASPAGLPGMTPPGKLRVPPRTRAHARRLGLAESLLPSIPASGRSLLPADLERYVAARRSPGGGAEPRALRGDPSEQPEPRVEQPERDQAGDYRDVPVSPRQRQLNRALRAGAENVVSAVVAGEIPDEVLAGALGAHRAAGPDAAGFSTPFQVFAHTAARVAADFPRLRSRRLDEERVRVFDHVDLGIACATENGDLTVGVVRDADTLDAPGFDERYASAVEQALAGQNQADGRVTLVLSHLGDHGATFAVPVVVPPAAATLFLGAPDRVGRGAVRRMVLAFDHTVFNGREAALYLEALRAALVEAARTDESPAADRPEHTGASTACHTAPDPLTALTALAGRVVGHALDPDVPLGEQGFDSTRALRLVREVAATFGTKLPATAIWRHPTLRSLATLLPPPSGEERIPVADGKGADGKGADGKGADGKGADGYPVGQAAEDAAEQAEEDVAVAVVGMACRVPGAENVDEFWTLLTEGGCSIAPVTADRFAGAVPDGFRAGLLGRTDLFDARFFSVTPRQAASMDPQQRALLELSWHALEHAGLNPDALAGTPVGVFAAACSYDYREQLVDREAAADGYATVGTFPAFLANRISHTYDFTGPSITVDTACSGALTALSLAERAIRSGECEVVLAGAANLLSNGFNARAFQRAGMLSPHGDSRVFDERADGFVRGEGAGWVVLKSLTRALADGDPVLAVLRSTAVNHGGRAAALTSPNPRAQTALARTALDRAGLRVGDLGYLEAHGTGTPLGDPIELEAFRDVLAAEPNGVPASASGPEGRLWVGSVKANIGHLEGASGLAGLIKAVHTLRHGLIPATPNFTRLNPHIDLDGTPLRVADRAVEWPALPGSAPRRAAVSAFGFGGSNAHAVLEEPRAPASGLEGTGPAAGLGDTLVVPLSAATDSALRQLAAALARRLRKEPHDLRQVAWTLQSGRRALASRVVLLAREIGELAEQLALFAAEGAQSASATTDRPAALEQLADTATRRALTDWLSGGSIDWGALWLGGVTPRRVPLVPYPFQRESYWLPGGGAAGEEAAHTGPAHSPDEVDDATGTLQLVAGHPLGWHRVAGRAVAPGALLIDVLAGGGPVALRSVRFLTPAPFGSGLRLERRVEERDSRTVTTVLQDGHVRARATIDADAPPPLTPDRSALLDGRPVELADVLRRAGIDVGPAYRAVNGLRRAGDWAIGGLAPRPGDHRTRRVGWLDAALQAACALLPSDQPRMAAAVSRVWWTGELPDRADLVLRLVAQTAGHSLVDLDAVTPDGREVLRVRGLRLLPVPRHSGPDAPQLAGDRREEDAQPGPGGGHPGEHDQFRMWSPVWEAEPAPSPEPAPADQLHVVLYDPHSAPLGARLAADDRTVTFPVGPTGVDRGRLSEAVTGATGPLTVTLIVGGARWTEDHEGVSRLRHWLGALLTTAQVVAGAGAESRIRLLTTGLSAPDGGPVAPGAALQGALLGAVRTLPLELPAVSAAAVDLPVTVLDEPDAESAVAGLRAALAEPCGRTVPRLALRDGRRLREVFTERRAGRAPAEPNSGGFRAGGTYVLFGGAGGIGAEVARHLAVTYRASLLLVGRSPENDRTRQLLADLRAAGGRAHYHRGDVTDEASVATALAECRRTYGAPDGVLHSVGSVSDGLLTELTPGNVDEVLDSKVTAVLNLRRALRGRPGTSLVLFSSVAGLFGSVGGLNYAAANAFLDHYAAAVDGDGGLVARSFTWGLWRGTGLARRYSAHVRRQYPGLTDFEAERGVAALEAGMSGTDPQTVAVSGTPTVLRELTRPPRAGDPAHRLEEYARGALAARMAALGLDRATALAGPDAAAERLGVVPEHRRLLTAALELLDIEGGAVPPAGELDRQRAELVADHPDLRGHLDLVDLALSAYGPVLRGERSATDVLFPGGSLDTVAAVYSGNQLFDPVNRAVAEEAAAGALEITGAGRRPRLLEIGSGVGGTTAAVLAAMDRQGVVDAEYTYTDVSRAFLQHGRRRFGDRVTPRLLDIEKDPSGQGFAEGGYDLVVASNVLHATRDLTSTLRHVGRLLAPGGRLLLVEITAPAAVYTLTFGLTDGWWRYVDEQYRMPHGPLLDVGRWRSLLHASGWELTRVGHLRDAPGCVALLDCRPPAADAPRGDEPGVREPAGEDPRAGAPAGGDSAERLRAIVRGLLGDPAAEVPGGLPWQELGVDSLLNTELVNAVSAEFGRALSATTLFEYPNVDALAGLLDGGDRSADPATGARPGDVAATLAELLGMVADLTGQDASGVDPDTDFPSAGVDSLLNGEFTAMLRDRFPTAEVPSTVLFEYPTPRALARWLATRTSRPTADEPLATRRTPTAATRPLVTPSVVRIPDDAATVARQATGTRPPRHRGEQDHSRPLIAVVGLAGRYPGAENVDEFWRLLSEGRTPVREVPADRWDWRTARTLGGGYARWGCFLDGWDRFDPEFFRITPRDAALMDPQERLFLEVAWTAFESAGYTRRTLSGGADGPRVGVFAGVTANSNVIAQHQARLAGADNPEYAVSAAASVANRVSHALDLSGPSLTVDTMCSSSLTALHLACRSIREGEADLALAGGVNLYLHPDRFAGLCALGMPSRGDRTRAFGADGDGFVPGEGVGAVVLKRLDAAEADGDTILAVIRGTGLNHGGGASGYTVPSPTAQAALISRTLADAGVEPDSVDYVEAHGTGTELGDPIEARALALAFDDGRESDPARVLRIGSVKSNIGHGEAAAGVAGLTKALLQLRHGRLTPTLHVERQNPRLELAGTSLRIQRGGELWPRRTDAQGRPLPRRTAVSSFGAGGANAHVVLEEYRAPAQEPAEPAGPVLLPLSAPDPRRLRALARRLADTLDVTSGVETLLPGAVSPADVAHTLRTGRETWEHRAAVAVDVAVGAAEAGRRMVEALDALAEGRAHPDVTTAESTEHAPEGARRWVEDGAPPAPSYRGRRVPLPTTPFADVRCVPPRALPPSGTDRPVDLPLADSVRAPGARTVTAHLGGASRWVADHVVDGLPLLPGAFHPELVHEALLTAGESPYRCALRDLVWPAPAGGLPMTVSAELGEADRHGARRFRIDAETGGTTATVAEGWTEPREEDPVRPHVVYRPEDLARYLRADGTDSDAFYRLFAAQGFSYGPLFRTVRRARCEGDESTAELRLPEGEDRDGRQVLHPALLDGACQTAAFLLVAEEPAGRRRYRPLAIDRLVMLAPVTGAVHVHARRVRADESTGTHVFDLRLIDVTSGRTLAEIEGFRVRVEPREPEERIRHVVQPADHPADVVDGAAPRAPAVVASAQGVPDLAGYRLAWREAPLPEAGPPGPLWVVGDGRLADLGGTRLSLAEACDTAVLEETVRRTGAPATVLIDLTGPSAGLRFGDLPAGRADVAAGWSEFRAAALDGVFRPLRALVRCRSLDGARVLLVTEAEEEPPPAVRGLHSLVRTVAGETSRLRPAVLTLDARWRRARPEAAREAVLAEVGAAPADGQDWVRLRPGTREHVVVVPDPSSGGSGAEPTSLLVPGGSYLVVGGLGGLGRSIAEAVRAAQPTARLVLVGRSTPDEEALDWLRGLGPENAVAHHRCDITDPEQLDRLAAALAGSGTRLRGVFHVAGVLRDGFLRGKDLSDVEEVCRAKALGAVAVDAAFADHPLDFFVVASSLAALVGNQGQSDYAFANGFLDGFATARARWVREGRRNGRTLSVGWPVLAGAGMTPEPAAQRYLTDTYGLRPVPVADAVRELWSRLAAAAGPESAHVALFAGDQDVWCRALHVAAPAAAPTEP</sequence>
<evidence type="ECO:0000259" key="14">
    <source>
        <dbReference type="PROSITE" id="PS52019"/>
    </source>
</evidence>
<evidence type="ECO:0000259" key="12">
    <source>
        <dbReference type="PROSITE" id="PS50968"/>
    </source>
</evidence>
<dbReference type="EMBL" id="WMLF01000002">
    <property type="protein sequence ID" value="MBB1242001.1"/>
    <property type="molecule type" value="Genomic_DNA"/>
</dbReference>
<comment type="similarity">
    <text evidence="3">Belongs to the 2-oxoacid dehydrogenase family.</text>
</comment>
<dbReference type="PANTHER" id="PTHR43775">
    <property type="entry name" value="FATTY ACID SYNTHASE"/>
    <property type="match status" value="1"/>
</dbReference>
<dbReference type="Pfam" id="PF00198">
    <property type="entry name" value="2-oxoacid_dh"/>
    <property type="match status" value="1"/>
</dbReference>
<dbReference type="PROSITE" id="PS50075">
    <property type="entry name" value="CARRIER"/>
    <property type="match status" value="2"/>
</dbReference>
<comment type="cofactor">
    <cofactor evidence="2">
        <name>pantetheine 4'-phosphate</name>
        <dbReference type="ChEBI" id="CHEBI:47942"/>
    </cofactor>
</comment>
<dbReference type="Pfam" id="PF21089">
    <property type="entry name" value="PKS_DH_N"/>
    <property type="match status" value="1"/>
</dbReference>
<dbReference type="Gene3D" id="3.10.129.110">
    <property type="entry name" value="Polyketide synthase dehydratase"/>
    <property type="match status" value="2"/>
</dbReference>
<dbReference type="Gene3D" id="3.40.50.150">
    <property type="entry name" value="Vaccinia Virus protein VP39"/>
    <property type="match status" value="1"/>
</dbReference>
<feature type="region of interest" description="Disordered" evidence="10">
    <location>
        <begin position="3009"/>
        <end position="3044"/>
    </location>
</feature>
<proteinExistence type="inferred from homology"/>
<dbReference type="SUPFAM" id="SSF53335">
    <property type="entry name" value="S-adenosyl-L-methionine-dependent methyltransferases"/>
    <property type="match status" value="1"/>
</dbReference>
<feature type="compositionally biased region" description="Basic and acidic residues" evidence="10">
    <location>
        <begin position="514"/>
        <end position="540"/>
    </location>
</feature>
<dbReference type="SUPFAM" id="SSF47336">
    <property type="entry name" value="ACP-like"/>
    <property type="match status" value="3"/>
</dbReference>
<feature type="domain" description="Ketosynthase family 3 (KS3)" evidence="13">
    <location>
        <begin position="2474"/>
        <end position="2906"/>
    </location>
</feature>
<dbReference type="SUPFAM" id="SSF53901">
    <property type="entry name" value="Thiolase-like"/>
    <property type="match status" value="2"/>
</dbReference>
<organism evidence="15 16">
    <name type="scientific">Streptomyces durbertensis</name>
    <dbReference type="NCBI Taxonomy" id="2448886"/>
    <lineage>
        <taxon>Bacteria</taxon>
        <taxon>Bacillati</taxon>
        <taxon>Actinomycetota</taxon>
        <taxon>Actinomycetes</taxon>
        <taxon>Kitasatosporales</taxon>
        <taxon>Streptomycetaceae</taxon>
        <taxon>Streptomyces</taxon>
    </lineage>
</organism>
<evidence type="ECO:0000256" key="7">
    <source>
        <dbReference type="ARBA" id="ARBA00022823"/>
    </source>
</evidence>
<dbReference type="InterPro" id="IPR042104">
    <property type="entry name" value="PKS_dehydratase_sf"/>
</dbReference>
<dbReference type="SUPFAM" id="SSF52777">
    <property type="entry name" value="CoA-dependent acyltransferases"/>
    <property type="match status" value="1"/>
</dbReference>
<protein>
    <submittedName>
        <fullName evidence="15">SDR family NAD(P)-dependent oxidoreductase</fullName>
    </submittedName>
</protein>
<evidence type="ECO:0000256" key="6">
    <source>
        <dbReference type="ARBA" id="ARBA00022679"/>
    </source>
</evidence>
<feature type="domain" description="PKS/mFAS DH" evidence="14">
    <location>
        <begin position="3061"/>
        <end position="3354"/>
    </location>
</feature>
<dbReference type="InterPro" id="IPR036291">
    <property type="entry name" value="NAD(P)-bd_dom_sf"/>
</dbReference>
<dbReference type="InterPro" id="IPR020806">
    <property type="entry name" value="PKS_PP-bd"/>
</dbReference>
<evidence type="ECO:0000259" key="13">
    <source>
        <dbReference type="PROSITE" id="PS52004"/>
    </source>
</evidence>
<dbReference type="InterPro" id="IPR050091">
    <property type="entry name" value="PKS_NRPS_Biosynth_Enz"/>
</dbReference>
<dbReference type="InterPro" id="IPR016039">
    <property type="entry name" value="Thiolase-like"/>
</dbReference>
<evidence type="ECO:0000313" key="15">
    <source>
        <dbReference type="EMBL" id="MBB1242001.1"/>
    </source>
</evidence>
<dbReference type="SMART" id="SM00823">
    <property type="entry name" value="PKS_PP"/>
    <property type="match status" value="3"/>
</dbReference>
<dbReference type="InterPro" id="IPR001078">
    <property type="entry name" value="2-oxoacid_DH_actylTfrase"/>
</dbReference>
<dbReference type="InterPro" id="IPR023213">
    <property type="entry name" value="CAT-like_dom_sf"/>
</dbReference>
<evidence type="ECO:0000256" key="1">
    <source>
        <dbReference type="ARBA" id="ARBA00001938"/>
    </source>
</evidence>
<dbReference type="InterPro" id="IPR013217">
    <property type="entry name" value="Methyltransf_12"/>
</dbReference>
<dbReference type="SMART" id="SM00822">
    <property type="entry name" value="PKS_KR"/>
    <property type="match status" value="2"/>
</dbReference>
<dbReference type="RefSeq" id="WP_182853441.1">
    <property type="nucleotide sequence ID" value="NZ_WMLF01000002.1"/>
</dbReference>
<dbReference type="InterPro" id="IPR036736">
    <property type="entry name" value="ACP-like_sf"/>
</dbReference>
<dbReference type="InterPro" id="IPR000089">
    <property type="entry name" value="Biotin_lipoyl"/>
</dbReference>
<evidence type="ECO:0000313" key="16">
    <source>
        <dbReference type="Proteomes" id="UP000766698"/>
    </source>
</evidence>
<dbReference type="PROSITE" id="PS00189">
    <property type="entry name" value="LIPOYL"/>
    <property type="match status" value="1"/>
</dbReference>
<feature type="compositionally biased region" description="Basic and acidic residues" evidence="10">
    <location>
        <begin position="3016"/>
        <end position="3029"/>
    </location>
</feature>
<feature type="region of interest" description="N-terminal hotdog fold" evidence="9">
    <location>
        <begin position="3061"/>
        <end position="3189"/>
    </location>
</feature>
<dbReference type="Pfam" id="PF08659">
    <property type="entry name" value="KR"/>
    <property type="match status" value="2"/>
</dbReference>
<reference evidence="16" key="1">
    <citation type="journal article" date="2020" name="Syst. Appl. Microbiol.">
        <title>Streptomyces alkaliterrae sp. nov., isolated from an alkaline soil, and emended descriptions of Streptomyces alkaliphilus, Streptomyces calidiresistens and Streptomyces durbertensis.</title>
        <authorList>
            <person name="Swiecimska M."/>
            <person name="Golinska P."/>
            <person name="Nouioui I."/>
            <person name="Wypij M."/>
            <person name="Rai M."/>
            <person name="Sangal V."/>
            <person name="Goodfellow M."/>
        </authorList>
    </citation>
    <scope>NUCLEOTIDE SEQUENCE [LARGE SCALE GENOMIC DNA]</scope>
    <source>
        <strain evidence="16">DSM 104538</strain>
    </source>
</reference>
<feature type="region of interest" description="Disordered" evidence="10">
    <location>
        <begin position="421"/>
        <end position="441"/>
    </location>
</feature>
<dbReference type="Gene3D" id="1.10.1240.100">
    <property type="match status" value="1"/>
</dbReference>
<dbReference type="InterPro" id="IPR032821">
    <property type="entry name" value="PKS_assoc"/>
</dbReference>
<keyword evidence="8" id="KW-0511">Multifunctional enzyme</keyword>
<dbReference type="Pfam" id="PF00364">
    <property type="entry name" value="Biotin_lipoyl"/>
    <property type="match status" value="1"/>
</dbReference>
<dbReference type="Gene3D" id="2.40.50.100">
    <property type="match status" value="1"/>
</dbReference>
<evidence type="ECO:0000256" key="2">
    <source>
        <dbReference type="ARBA" id="ARBA00001957"/>
    </source>
</evidence>
<dbReference type="SUPFAM" id="SSF51230">
    <property type="entry name" value="Single hybrid motif"/>
    <property type="match status" value="1"/>
</dbReference>
<evidence type="ECO:0000256" key="5">
    <source>
        <dbReference type="ARBA" id="ARBA00022553"/>
    </source>
</evidence>
<dbReference type="SMART" id="SM00825">
    <property type="entry name" value="PKS_KS"/>
    <property type="match status" value="2"/>
</dbReference>
<accession>A0ABR6E9I3</accession>
<dbReference type="InterPro" id="IPR013968">
    <property type="entry name" value="PKS_KR"/>
</dbReference>
<dbReference type="InterPro" id="IPR049900">
    <property type="entry name" value="PKS_mFAS_DH"/>
</dbReference>
<dbReference type="CDD" id="cd06849">
    <property type="entry name" value="lipoyl_domain"/>
    <property type="match status" value="1"/>
</dbReference>
<dbReference type="Pfam" id="PF00550">
    <property type="entry name" value="PP-binding"/>
    <property type="match status" value="3"/>
</dbReference>